<dbReference type="GO" id="GO:0003913">
    <property type="term" value="F:DNA photolyase activity"/>
    <property type="evidence" value="ECO:0007669"/>
    <property type="project" value="TreeGrafter"/>
</dbReference>
<dbReference type="RefSeq" id="WP_215582135.1">
    <property type="nucleotide sequence ID" value="NZ_CP073754.1"/>
</dbReference>
<dbReference type="AlphaFoldDB" id="A0A975MMW2"/>
<dbReference type="KEGG" id="mpad:KEF85_15585"/>
<gene>
    <name evidence="1" type="ORF">KEF85_15585</name>
</gene>
<evidence type="ECO:0008006" key="3">
    <source>
        <dbReference type="Google" id="ProtNLM"/>
    </source>
</evidence>
<dbReference type="GO" id="GO:0051539">
    <property type="term" value="F:4 iron, 4 sulfur cluster binding"/>
    <property type="evidence" value="ECO:0007669"/>
    <property type="project" value="TreeGrafter"/>
</dbReference>
<dbReference type="GO" id="GO:0042601">
    <property type="term" value="C:endospore-forming forespore"/>
    <property type="evidence" value="ECO:0007669"/>
    <property type="project" value="TreeGrafter"/>
</dbReference>
<dbReference type="Proteomes" id="UP000676649">
    <property type="component" value="Chromosome"/>
</dbReference>
<dbReference type="PANTHER" id="PTHR37822:SF2">
    <property type="entry name" value="SPORE PHOTOPRODUCT LYASE"/>
    <property type="match status" value="1"/>
</dbReference>
<evidence type="ECO:0000313" key="1">
    <source>
        <dbReference type="EMBL" id="QWF70722.1"/>
    </source>
</evidence>
<protein>
    <recommendedName>
        <fullName evidence="3">Nucleoside phosphorylase domain-containing protein</fullName>
    </recommendedName>
</protein>
<evidence type="ECO:0000313" key="2">
    <source>
        <dbReference type="Proteomes" id="UP000676649"/>
    </source>
</evidence>
<dbReference type="GO" id="GO:1904047">
    <property type="term" value="F:S-adenosyl-L-methionine binding"/>
    <property type="evidence" value="ECO:0007669"/>
    <property type="project" value="TreeGrafter"/>
</dbReference>
<dbReference type="PANTHER" id="PTHR37822">
    <property type="entry name" value="SPORE PHOTOPRODUCT LYASE-RELATED"/>
    <property type="match status" value="1"/>
</dbReference>
<dbReference type="InterPro" id="IPR049539">
    <property type="entry name" value="SPL"/>
</dbReference>
<dbReference type="Gene3D" id="3.40.50.1580">
    <property type="entry name" value="Nucleoside phosphorylase domain"/>
    <property type="match status" value="1"/>
</dbReference>
<proteinExistence type="predicted"/>
<dbReference type="SUPFAM" id="SSF53167">
    <property type="entry name" value="Purine and uridine phosphorylases"/>
    <property type="match status" value="1"/>
</dbReference>
<name>A0A975MMW2_9GAMM</name>
<sequence length="267" mass="30084">MAPSLFIFVALQAEAKPLIQHLGLKKSVETHPFTIYTSHDTVLVLTGMGKIAMAGAVGYAMAKFAQGFSPIMLNIGIAGHRQHDLGACYLADKILNTATGRTFYPQFPFRHNITTTKVLSFAKPQADYSDDGLYDMEAAGFYEIAARFSTSELIHCIKIVSDNRETPLADFNLDRVNAWIDAHLPGISLLIDQLRRCRPHIAEIDDEDYRHLVEQYHFTAANAIKLKNLWQRRLLLCPDIPLELEGLQNARQVLLRLEAQLQQAFYL</sequence>
<organism evidence="1 2">
    <name type="scientific">Methylomonas paludis</name>
    <dbReference type="NCBI Taxonomy" id="1173101"/>
    <lineage>
        <taxon>Bacteria</taxon>
        <taxon>Pseudomonadati</taxon>
        <taxon>Pseudomonadota</taxon>
        <taxon>Gammaproteobacteria</taxon>
        <taxon>Methylococcales</taxon>
        <taxon>Methylococcaceae</taxon>
        <taxon>Methylomonas</taxon>
    </lineage>
</organism>
<dbReference type="EMBL" id="CP073754">
    <property type="protein sequence ID" value="QWF70722.1"/>
    <property type="molecule type" value="Genomic_DNA"/>
</dbReference>
<dbReference type="InterPro" id="IPR035994">
    <property type="entry name" value="Nucleoside_phosphorylase_sf"/>
</dbReference>
<reference evidence="1" key="1">
    <citation type="submission" date="2021-04" db="EMBL/GenBank/DDBJ databases">
        <title>Draft genome sequence data of methanotrophic Methylovulum sp. strain S1L and Methylomonas sp. strain S2AM isolated from boreal lake water columns.</title>
        <authorList>
            <person name="Rissanen A.J."/>
            <person name="Mangayil R."/>
            <person name="Svenning M.M."/>
            <person name="Khanongnuch R."/>
        </authorList>
    </citation>
    <scope>NUCLEOTIDE SEQUENCE</scope>
    <source>
        <strain evidence="1">S2AM</strain>
    </source>
</reference>
<dbReference type="GO" id="GO:0009116">
    <property type="term" value="P:nucleoside metabolic process"/>
    <property type="evidence" value="ECO:0007669"/>
    <property type="project" value="InterPro"/>
</dbReference>
<accession>A0A975MMW2</accession>
<keyword evidence="2" id="KW-1185">Reference proteome</keyword>